<evidence type="ECO:0000256" key="3">
    <source>
        <dbReference type="ARBA" id="ARBA00022692"/>
    </source>
</evidence>
<feature type="transmembrane region" description="Helical" evidence="6">
    <location>
        <begin position="233"/>
        <end position="252"/>
    </location>
</feature>
<dbReference type="InterPro" id="IPR002549">
    <property type="entry name" value="AI-2E-like"/>
</dbReference>
<gene>
    <name evidence="7" type="ORF">COV05_00195</name>
</gene>
<dbReference type="GO" id="GO:0016020">
    <property type="term" value="C:membrane"/>
    <property type="evidence" value="ECO:0007669"/>
    <property type="project" value="UniProtKB-SubCell"/>
</dbReference>
<evidence type="ECO:0000256" key="1">
    <source>
        <dbReference type="ARBA" id="ARBA00004141"/>
    </source>
</evidence>
<dbReference type="PANTHER" id="PTHR21716:SF62">
    <property type="entry name" value="TRANSPORT PROTEIN YDBI-RELATED"/>
    <property type="match status" value="1"/>
</dbReference>
<feature type="transmembrane region" description="Helical" evidence="6">
    <location>
        <begin position="258"/>
        <end position="276"/>
    </location>
</feature>
<dbReference type="AlphaFoldDB" id="A0A2M8LII1"/>
<feature type="transmembrane region" description="Helical" evidence="6">
    <location>
        <begin position="63"/>
        <end position="81"/>
    </location>
</feature>
<proteinExistence type="inferred from homology"/>
<feature type="transmembrane region" description="Helical" evidence="6">
    <location>
        <begin position="283"/>
        <end position="307"/>
    </location>
</feature>
<keyword evidence="4 6" id="KW-1133">Transmembrane helix</keyword>
<accession>A0A2M8LII1</accession>
<dbReference type="EMBL" id="PFEU01000002">
    <property type="protein sequence ID" value="PJE77258.1"/>
    <property type="molecule type" value="Genomic_DNA"/>
</dbReference>
<dbReference type="GO" id="GO:0055085">
    <property type="term" value="P:transmembrane transport"/>
    <property type="evidence" value="ECO:0007669"/>
    <property type="project" value="TreeGrafter"/>
</dbReference>
<evidence type="ECO:0000256" key="4">
    <source>
        <dbReference type="ARBA" id="ARBA00022989"/>
    </source>
</evidence>
<feature type="transmembrane region" description="Helical" evidence="6">
    <location>
        <begin position="93"/>
        <end position="117"/>
    </location>
</feature>
<evidence type="ECO:0000313" key="7">
    <source>
        <dbReference type="EMBL" id="PJE77258.1"/>
    </source>
</evidence>
<evidence type="ECO:0008006" key="9">
    <source>
        <dbReference type="Google" id="ProtNLM"/>
    </source>
</evidence>
<dbReference type="Pfam" id="PF01594">
    <property type="entry name" value="AI-2E_transport"/>
    <property type="match status" value="1"/>
</dbReference>
<comment type="caution">
    <text evidence="7">The sequence shown here is derived from an EMBL/GenBank/DDBJ whole genome shotgun (WGS) entry which is preliminary data.</text>
</comment>
<dbReference type="PANTHER" id="PTHR21716">
    <property type="entry name" value="TRANSMEMBRANE PROTEIN"/>
    <property type="match status" value="1"/>
</dbReference>
<evidence type="ECO:0000256" key="6">
    <source>
        <dbReference type="SAM" id="Phobius"/>
    </source>
</evidence>
<reference evidence="8" key="1">
    <citation type="submission" date="2017-09" db="EMBL/GenBank/DDBJ databases">
        <title>Depth-based differentiation of microbial function through sediment-hosted aquifers and enrichment of novel symbionts in the deep terrestrial subsurface.</title>
        <authorList>
            <person name="Probst A.J."/>
            <person name="Ladd B."/>
            <person name="Jarett J.K."/>
            <person name="Geller-Mcgrath D.E."/>
            <person name="Sieber C.M.K."/>
            <person name="Emerson J.B."/>
            <person name="Anantharaman K."/>
            <person name="Thomas B.C."/>
            <person name="Malmstrom R."/>
            <person name="Stieglmeier M."/>
            <person name="Klingl A."/>
            <person name="Woyke T."/>
            <person name="Ryan C.M."/>
            <person name="Banfield J.F."/>
        </authorList>
    </citation>
    <scope>NUCLEOTIDE SEQUENCE [LARGE SCALE GENOMIC DNA]</scope>
</reference>
<keyword evidence="3 6" id="KW-0812">Transmembrane</keyword>
<name>A0A2M8LII1_9BACT</name>
<organism evidence="7 8">
    <name type="scientific">Candidatus Uhrbacteria bacterium CG10_big_fil_rev_8_21_14_0_10_48_16</name>
    <dbReference type="NCBI Taxonomy" id="1975038"/>
    <lineage>
        <taxon>Bacteria</taxon>
        <taxon>Candidatus Uhriibacteriota</taxon>
    </lineage>
</organism>
<dbReference type="Proteomes" id="UP000231436">
    <property type="component" value="Unassembled WGS sequence"/>
</dbReference>
<keyword evidence="5 6" id="KW-0472">Membrane</keyword>
<protein>
    <recommendedName>
        <fullName evidence="9">AI-2E family transporter</fullName>
    </recommendedName>
</protein>
<comment type="subcellular location">
    <subcellularLocation>
        <location evidence="1">Membrane</location>
        <topology evidence="1">Multi-pass membrane protein</topology>
    </subcellularLocation>
</comment>
<sequence>MMSRDTIFVCTMLPEKRRFVNQSYGIIKARMMPPQSVSISTSTFIKAVLIVLGLWFLWFVRDIVAIFIASLLLAALIEPFASWFAERRIPRGLAVLIVYTFLLSLSAIFILLFVPIVTQQSAQLFENSSTYYTQISESLAHIAPFSGDSEVVNEFLSSFTMSQGGAGTFGTAFSTVKGVVGGVLATFIVLVLAFYMVVEEESMRKYFRNLAPIEYQPYVVHLMKKMSRKMGQWLRGQLILGLVVGLAVYIGLSFLGVKYALLLALIAGVLEVIPYVGPIISLIPALIIGFAQAPVIGGAVILLYLVVQQLENNVLVPKIMQTVTGLNPIISIIALLVGLKAGGFAGAILAIPLAMMGVVILEDLFRDVTE</sequence>
<comment type="similarity">
    <text evidence="2">Belongs to the autoinducer-2 exporter (AI-2E) (TC 2.A.86) family.</text>
</comment>
<evidence type="ECO:0000313" key="8">
    <source>
        <dbReference type="Proteomes" id="UP000231436"/>
    </source>
</evidence>
<evidence type="ECO:0000256" key="5">
    <source>
        <dbReference type="ARBA" id="ARBA00023136"/>
    </source>
</evidence>
<feature type="transmembrane region" description="Helical" evidence="6">
    <location>
        <begin position="37"/>
        <end position="57"/>
    </location>
</feature>
<feature type="transmembrane region" description="Helical" evidence="6">
    <location>
        <begin position="179"/>
        <end position="198"/>
    </location>
</feature>
<evidence type="ECO:0000256" key="2">
    <source>
        <dbReference type="ARBA" id="ARBA00009773"/>
    </source>
</evidence>